<protein>
    <submittedName>
        <fullName evidence="2">Uncharacterized protein</fullName>
    </submittedName>
</protein>
<proteinExistence type="predicted"/>
<feature type="transmembrane region" description="Helical" evidence="1">
    <location>
        <begin position="299"/>
        <end position="319"/>
    </location>
</feature>
<keyword evidence="1" id="KW-1133">Transmembrane helix</keyword>
<gene>
    <name evidence="2" type="ORF">UFOVP660_11</name>
</gene>
<accession>A0A6J5N8R8</accession>
<dbReference type="EMBL" id="LR796627">
    <property type="protein sequence ID" value="CAB4155509.1"/>
    <property type="molecule type" value="Genomic_DNA"/>
</dbReference>
<keyword evidence="1" id="KW-0812">Transmembrane</keyword>
<reference evidence="2" key="1">
    <citation type="submission" date="2020-04" db="EMBL/GenBank/DDBJ databases">
        <authorList>
            <person name="Chiriac C."/>
            <person name="Salcher M."/>
            <person name="Ghai R."/>
            <person name="Kavagutti S V."/>
        </authorList>
    </citation>
    <scope>NUCLEOTIDE SEQUENCE</scope>
</reference>
<sequence>MSNTIVVDILADTRSLVRGVNETNAKLNSLNGSVSKISGAFKGLLATFGLSIGINWFKDAIKAAEDEKKAFDALALEYGDSADQIIAYVNGLSKKFYVDDGTIAQLIVDLRGKLRAELDPLAADLALGTINLARVMNQPIEEMSAKMQKVVKDGKVTMVELQQLGVKLNEEQQKSFDAAVKSGTSVQWLTDYLTSPEYTKKALSMITPFDKLNFTLNEIKDLVGGKLLSVFEKLFDFFTDTDKNGVTKINNNFKDMRDILILIAVALLASKIITPIIMWTKAVQGLTLANIALNIVMNANPIGLIILGITALIAVVILIRNHWDELGRVFSAVGGVILSAFRGVKDFFVTLFRDIDLLPPIKQMISNVTGFLRGLGSTFYNIGKDIIQGLINGIQNMISNAINAVKNVGSAIANGIKNVLGINSPSKVFMGFGAGVVEGLVMGIDRNAYQAVSSVKDLGNNLSMDSMTFSGSAYSAGASKPQTINVTINAGLGTDSYELGRVVSAALDKYAGVNGR</sequence>
<evidence type="ECO:0000256" key="1">
    <source>
        <dbReference type="SAM" id="Phobius"/>
    </source>
</evidence>
<keyword evidence="1" id="KW-0472">Membrane</keyword>
<evidence type="ECO:0000313" key="2">
    <source>
        <dbReference type="EMBL" id="CAB4155509.1"/>
    </source>
</evidence>
<organism evidence="2">
    <name type="scientific">uncultured Caudovirales phage</name>
    <dbReference type="NCBI Taxonomy" id="2100421"/>
    <lineage>
        <taxon>Viruses</taxon>
        <taxon>Duplodnaviria</taxon>
        <taxon>Heunggongvirae</taxon>
        <taxon>Uroviricota</taxon>
        <taxon>Caudoviricetes</taxon>
        <taxon>Peduoviridae</taxon>
        <taxon>Maltschvirus</taxon>
        <taxon>Maltschvirus maltsch</taxon>
    </lineage>
</organism>
<name>A0A6J5N8R8_9CAUD</name>
<feature type="transmembrane region" description="Helical" evidence="1">
    <location>
        <begin position="259"/>
        <end position="279"/>
    </location>
</feature>